<sequence length="96" mass="10870">MSKNLLHVGCGPAHKANTRRGFNTPEWEETRFDINPAVSPDIVGDMTNMSNVDSDLFDAVFSSHNIEHLFYHEVAAALREFYRVLNKDGFVSFLNP</sequence>
<reference evidence="2 3" key="2">
    <citation type="submission" date="2019-05" db="EMBL/GenBank/DDBJ databases">
        <authorList>
            <person name="Suflita J.M."/>
            <person name="Marks C.R."/>
        </authorList>
    </citation>
    <scope>NUCLEOTIDE SEQUENCE [LARGE SCALE GENOMIC DNA]</scope>
    <source>
        <strain evidence="2 3">ALDC</strain>
    </source>
</reference>
<dbReference type="Gene3D" id="3.40.50.150">
    <property type="entry name" value="Vaccinia Virus protein VP39"/>
    <property type="match status" value="1"/>
</dbReference>
<keyword evidence="2" id="KW-0489">Methyltransferase</keyword>
<dbReference type="GO" id="GO:0032259">
    <property type="term" value="P:methylation"/>
    <property type="evidence" value="ECO:0007669"/>
    <property type="project" value="UniProtKB-KW"/>
</dbReference>
<dbReference type="OrthoDB" id="101857at2"/>
<organism evidence="2 3">
    <name type="scientific">Desulfoglaeba alkanexedens ALDC</name>
    <dbReference type="NCBI Taxonomy" id="980445"/>
    <lineage>
        <taxon>Bacteria</taxon>
        <taxon>Pseudomonadati</taxon>
        <taxon>Thermodesulfobacteriota</taxon>
        <taxon>Syntrophobacteria</taxon>
        <taxon>Syntrophobacterales</taxon>
        <taxon>Syntrophobacteraceae</taxon>
        <taxon>Desulfoglaeba</taxon>
    </lineage>
</organism>
<evidence type="ECO:0000313" key="2">
    <source>
        <dbReference type="EMBL" id="QCQ21342.1"/>
    </source>
</evidence>
<dbReference type="InterPro" id="IPR029063">
    <property type="entry name" value="SAM-dependent_MTases_sf"/>
</dbReference>
<dbReference type="GO" id="GO:0008757">
    <property type="term" value="F:S-adenosylmethionine-dependent methyltransferase activity"/>
    <property type="evidence" value="ECO:0007669"/>
    <property type="project" value="InterPro"/>
</dbReference>
<dbReference type="RefSeq" id="WP_137423311.1">
    <property type="nucleotide sequence ID" value="NZ_CP040098.1"/>
</dbReference>
<keyword evidence="3" id="KW-1185">Reference proteome</keyword>
<gene>
    <name evidence="2" type="ORF">FDQ92_03590</name>
</gene>
<dbReference type="InterPro" id="IPR013216">
    <property type="entry name" value="Methyltransf_11"/>
</dbReference>
<evidence type="ECO:0000313" key="3">
    <source>
        <dbReference type="Proteomes" id="UP000298602"/>
    </source>
</evidence>
<protein>
    <submittedName>
        <fullName evidence="2">Class I SAM-dependent methyltransferase</fullName>
    </submittedName>
</protein>
<accession>A0A4P8L3J4</accession>
<dbReference type="AlphaFoldDB" id="A0A4P8L3J4"/>
<evidence type="ECO:0000259" key="1">
    <source>
        <dbReference type="Pfam" id="PF08241"/>
    </source>
</evidence>
<dbReference type="KEGG" id="dax:FDQ92_03590"/>
<reference evidence="2 3" key="1">
    <citation type="submission" date="2019-05" db="EMBL/GenBank/DDBJ databases">
        <title>The Complete Genome Sequence of the n-alkane-degrading Desulfoglaeba alkanexedens ALDC reveals multiple alkylsuccinate synthase gene clusters.</title>
        <authorList>
            <person name="Callaghan A.V."/>
            <person name="Davidova I.A."/>
            <person name="Duncan K.E."/>
            <person name="Morris B."/>
            <person name="McInerney M.J."/>
        </authorList>
    </citation>
    <scope>NUCLEOTIDE SEQUENCE [LARGE SCALE GENOMIC DNA]</scope>
    <source>
        <strain evidence="2 3">ALDC</strain>
    </source>
</reference>
<name>A0A4P8L3J4_9BACT</name>
<feature type="domain" description="Methyltransferase type 11" evidence="1">
    <location>
        <begin position="6"/>
        <end position="92"/>
    </location>
</feature>
<keyword evidence="2" id="KW-0808">Transferase</keyword>
<dbReference type="Proteomes" id="UP000298602">
    <property type="component" value="Chromosome"/>
</dbReference>
<dbReference type="EMBL" id="CP040098">
    <property type="protein sequence ID" value="QCQ21342.1"/>
    <property type="molecule type" value="Genomic_DNA"/>
</dbReference>
<dbReference type="SUPFAM" id="SSF53335">
    <property type="entry name" value="S-adenosyl-L-methionine-dependent methyltransferases"/>
    <property type="match status" value="1"/>
</dbReference>
<dbReference type="Pfam" id="PF08241">
    <property type="entry name" value="Methyltransf_11"/>
    <property type="match status" value="1"/>
</dbReference>
<proteinExistence type="predicted"/>